<dbReference type="Gene3D" id="3.30.70.2460">
    <property type="entry name" value="Rad4, beta-hairpin domain BHD3"/>
    <property type="match status" value="1"/>
</dbReference>
<proteinExistence type="predicted"/>
<gene>
    <name evidence="2" type="ORF">V6N12_055567</name>
</gene>
<organism evidence="2 3">
    <name type="scientific">Hibiscus sabdariffa</name>
    <name type="common">roselle</name>
    <dbReference type="NCBI Taxonomy" id="183260"/>
    <lineage>
        <taxon>Eukaryota</taxon>
        <taxon>Viridiplantae</taxon>
        <taxon>Streptophyta</taxon>
        <taxon>Embryophyta</taxon>
        <taxon>Tracheophyta</taxon>
        <taxon>Spermatophyta</taxon>
        <taxon>Magnoliopsida</taxon>
        <taxon>eudicotyledons</taxon>
        <taxon>Gunneridae</taxon>
        <taxon>Pentapetalae</taxon>
        <taxon>rosids</taxon>
        <taxon>malvids</taxon>
        <taxon>Malvales</taxon>
        <taxon>Malvaceae</taxon>
        <taxon>Malvoideae</taxon>
        <taxon>Hibiscus</taxon>
    </lineage>
</organism>
<name>A0ABR2BVG3_9ROSI</name>
<dbReference type="InterPro" id="IPR018328">
    <property type="entry name" value="Rad4_beta-hairpin_dom3"/>
</dbReference>
<protein>
    <recommendedName>
        <fullName evidence="1">Rad4 beta-hairpin domain-containing protein</fullName>
    </recommendedName>
</protein>
<dbReference type="PANTHER" id="PTHR12135">
    <property type="entry name" value="DNA REPAIR PROTEIN XP-C / RAD4"/>
    <property type="match status" value="1"/>
</dbReference>
<dbReference type="PANTHER" id="PTHR12135:SF0">
    <property type="entry name" value="DNA REPAIR PROTEIN COMPLEMENTING XP-C CELLS"/>
    <property type="match status" value="1"/>
</dbReference>
<dbReference type="InterPro" id="IPR004583">
    <property type="entry name" value="DNA_repair_Rad4"/>
</dbReference>
<evidence type="ECO:0000259" key="1">
    <source>
        <dbReference type="Pfam" id="PF10405"/>
    </source>
</evidence>
<dbReference type="InterPro" id="IPR042488">
    <property type="entry name" value="Rad4_BHD3_sf"/>
</dbReference>
<evidence type="ECO:0000313" key="2">
    <source>
        <dbReference type="EMBL" id="KAK8510640.1"/>
    </source>
</evidence>
<feature type="domain" description="Rad4 beta-hairpin" evidence="1">
    <location>
        <begin position="1"/>
        <end position="31"/>
    </location>
</feature>
<accession>A0ABR2BVG3</accession>
<evidence type="ECO:0000313" key="3">
    <source>
        <dbReference type="Proteomes" id="UP001472677"/>
    </source>
</evidence>
<sequence>MVGFEFRNGHATPIFDGIVVCTKFKDAILEAYAEEEEKRTTEENKRNEVQTISGCNVLFPQSHFTFPFKSLKTPSLLPLVNPVQAFIIGSRRRLSSLLRFVTTRRSRLATTGSPLEKHGYGESITSSTPSHPDYTLFFTRRPPESSTLTRGKCGKSEGLTMVKAKHQNNRKAKRKIVDYDNILQSPDMDNF</sequence>
<comment type="caution">
    <text evidence="2">The sequence shown here is derived from an EMBL/GenBank/DDBJ whole genome shotgun (WGS) entry which is preliminary data.</text>
</comment>
<dbReference type="Pfam" id="PF10405">
    <property type="entry name" value="BHD_3"/>
    <property type="match status" value="1"/>
</dbReference>
<keyword evidence="3" id="KW-1185">Reference proteome</keyword>
<reference evidence="2 3" key="1">
    <citation type="journal article" date="2024" name="G3 (Bethesda)">
        <title>Genome assembly of Hibiscus sabdariffa L. provides insights into metabolisms of medicinal natural products.</title>
        <authorList>
            <person name="Kim T."/>
        </authorList>
    </citation>
    <scope>NUCLEOTIDE SEQUENCE [LARGE SCALE GENOMIC DNA]</scope>
    <source>
        <strain evidence="2">TK-2024</strain>
        <tissue evidence="2">Old leaves</tissue>
    </source>
</reference>
<dbReference type="EMBL" id="JBBPBM010000084">
    <property type="protein sequence ID" value="KAK8510640.1"/>
    <property type="molecule type" value="Genomic_DNA"/>
</dbReference>
<dbReference type="Proteomes" id="UP001472677">
    <property type="component" value="Unassembled WGS sequence"/>
</dbReference>